<dbReference type="Gene3D" id="1.25.40.20">
    <property type="entry name" value="Ankyrin repeat-containing domain"/>
    <property type="match status" value="1"/>
</dbReference>
<proteinExistence type="predicted"/>
<protein>
    <recommendedName>
        <fullName evidence="3">Ankyrin repeat protein</fullName>
    </recommendedName>
</protein>
<gene>
    <name evidence="2" type="ORF">Barrevirus10_15</name>
</gene>
<feature type="region of interest" description="Disordered" evidence="1">
    <location>
        <begin position="278"/>
        <end position="314"/>
    </location>
</feature>
<accession>A0A3G4ZUH0</accession>
<evidence type="ECO:0000313" key="2">
    <source>
        <dbReference type="EMBL" id="AYV77069.1"/>
    </source>
</evidence>
<organism evidence="2">
    <name type="scientific">Barrevirus sp</name>
    <dbReference type="NCBI Taxonomy" id="2487763"/>
    <lineage>
        <taxon>Viruses</taxon>
        <taxon>Varidnaviria</taxon>
        <taxon>Bamfordvirae</taxon>
        <taxon>Nucleocytoviricota</taxon>
        <taxon>Megaviricetes</taxon>
        <taxon>Imitervirales</taxon>
        <taxon>Mimiviridae</taxon>
        <taxon>Klosneuvirinae</taxon>
    </lineage>
</organism>
<dbReference type="EMBL" id="MK072007">
    <property type="protein sequence ID" value="AYV77069.1"/>
    <property type="molecule type" value="Genomic_DNA"/>
</dbReference>
<evidence type="ECO:0000256" key="1">
    <source>
        <dbReference type="SAM" id="MobiDB-lite"/>
    </source>
</evidence>
<dbReference type="SUPFAM" id="SSF48403">
    <property type="entry name" value="Ankyrin repeat"/>
    <property type="match status" value="1"/>
</dbReference>
<reference evidence="2" key="1">
    <citation type="submission" date="2018-10" db="EMBL/GenBank/DDBJ databases">
        <title>Hidden diversity of soil giant viruses.</title>
        <authorList>
            <person name="Schulz F."/>
            <person name="Alteio L."/>
            <person name="Goudeau D."/>
            <person name="Ryan E.M."/>
            <person name="Malmstrom R.R."/>
            <person name="Blanchard J."/>
            <person name="Woyke T."/>
        </authorList>
    </citation>
    <scope>NUCLEOTIDE SEQUENCE</scope>
    <source>
        <strain evidence="2">BAV1</strain>
    </source>
</reference>
<dbReference type="InterPro" id="IPR036770">
    <property type="entry name" value="Ankyrin_rpt-contain_sf"/>
</dbReference>
<evidence type="ECO:0008006" key="3">
    <source>
        <dbReference type="Google" id="ProtNLM"/>
    </source>
</evidence>
<feature type="compositionally biased region" description="Acidic residues" evidence="1">
    <location>
        <begin position="284"/>
        <end position="299"/>
    </location>
</feature>
<name>A0A3G4ZUH0_9VIRU</name>
<sequence length="314" mass="36037">MEELSLSKKTQEALNNPVYPNSEYLGKLHIPIGTSAILYWKDRCKYSQKHLHSIDLVINEDIEGINKFLLENGTTDIIPIAGMCFIAAEIGNLKIVEMLLPYLDNDISYVNQCRASAALNSHLELVRIITEKFRPKFCSSLLYNAASSNSLDIIHYLTSVYPVELSKYEIVQKTLKTAIHHKNENAIHILNDMLTHLPQPAIEIVDYQRILIDDDPTIKKFINESINTHKRQLAEEKKIKEKMELQKSIDLEQELIQKNFEMAKLAVSKDVIEHLSDELISDNSLDDEEYEKEEEDEDIESHSLDTLNRSAESI</sequence>
<feature type="compositionally biased region" description="Polar residues" evidence="1">
    <location>
        <begin position="304"/>
        <end position="314"/>
    </location>
</feature>